<dbReference type="Pfam" id="PF05721">
    <property type="entry name" value="PhyH"/>
    <property type="match status" value="1"/>
</dbReference>
<dbReference type="EMBL" id="JAHHHD010000038">
    <property type="protein sequence ID" value="MBW4661488.1"/>
    <property type="molecule type" value="Genomic_DNA"/>
</dbReference>
<dbReference type="PANTHER" id="PTHR20883:SF48">
    <property type="entry name" value="ECTOINE DIOXYGENASE"/>
    <property type="match status" value="1"/>
</dbReference>
<dbReference type="Proteomes" id="UP000757435">
    <property type="component" value="Unassembled WGS sequence"/>
</dbReference>
<dbReference type="GO" id="GO:0016706">
    <property type="term" value="F:2-oxoglutarate-dependent dioxygenase activity"/>
    <property type="evidence" value="ECO:0007669"/>
    <property type="project" value="UniProtKB-ARBA"/>
</dbReference>
<sequence>MSALTASALTAEQVNCFHRDGFLIVENLIDEETVHRLVDRVEPLFSGEFDTSVYPDEWYWNPQLGKPGASAQMSNVWKSDRAFASVVLSAKIGEIAADLGRWSGARLLSDSLWRKPYGATETTHHQDSMYSFYHTPQEIVVCWIALSNAVQGASPIEYVRGSHRWALSSTVPEFHAPSRSYRWEMEQAAQRAGVESPEVVQLALKPGSCAFHHGHMWHGSGRNLLPDVVRRSLVLVHVPAEARFKPAGAYVPGGYIAGRYKRFGDDAMDESFFPIVYRQDGYRTPFIEGYCENAFAQAAASSSNQASA</sequence>
<reference evidence="1" key="2">
    <citation type="journal article" date="2022" name="Microbiol. Resour. Announc.">
        <title>Metagenome Sequencing to Explore Phylogenomics of Terrestrial Cyanobacteria.</title>
        <authorList>
            <person name="Ward R.D."/>
            <person name="Stajich J.E."/>
            <person name="Johansen J.R."/>
            <person name="Huntemann M."/>
            <person name="Clum A."/>
            <person name="Foster B."/>
            <person name="Foster B."/>
            <person name="Roux S."/>
            <person name="Palaniappan K."/>
            <person name="Varghese N."/>
            <person name="Mukherjee S."/>
            <person name="Reddy T.B.K."/>
            <person name="Daum C."/>
            <person name="Copeland A."/>
            <person name="Chen I.A."/>
            <person name="Ivanova N.N."/>
            <person name="Kyrpides N.C."/>
            <person name="Shapiro N."/>
            <person name="Eloe-Fadrosh E.A."/>
            <person name="Pietrasiak N."/>
        </authorList>
    </citation>
    <scope>NUCLEOTIDE SEQUENCE</scope>
    <source>
        <strain evidence="1">UHER 2000/2452</strain>
    </source>
</reference>
<proteinExistence type="predicted"/>
<dbReference type="GO" id="GO:0005506">
    <property type="term" value="F:iron ion binding"/>
    <property type="evidence" value="ECO:0007669"/>
    <property type="project" value="UniProtKB-ARBA"/>
</dbReference>
<dbReference type="Gene3D" id="2.60.120.620">
    <property type="entry name" value="q2cbj1_9rhob like domain"/>
    <property type="match status" value="1"/>
</dbReference>
<keyword evidence="1" id="KW-0560">Oxidoreductase</keyword>
<gene>
    <name evidence="1" type="ORF">KME15_22680</name>
</gene>
<dbReference type="AlphaFoldDB" id="A0A951QHU4"/>
<evidence type="ECO:0000313" key="1">
    <source>
        <dbReference type="EMBL" id="MBW4661488.1"/>
    </source>
</evidence>
<protein>
    <submittedName>
        <fullName evidence="1">Phytanoyl-CoA dioxygenase family protein</fullName>
    </submittedName>
</protein>
<evidence type="ECO:0000313" key="2">
    <source>
        <dbReference type="Proteomes" id="UP000757435"/>
    </source>
</evidence>
<keyword evidence="1" id="KW-0223">Dioxygenase</keyword>
<dbReference type="SUPFAM" id="SSF51197">
    <property type="entry name" value="Clavaminate synthase-like"/>
    <property type="match status" value="1"/>
</dbReference>
<reference evidence="1" key="1">
    <citation type="submission" date="2021-05" db="EMBL/GenBank/DDBJ databases">
        <authorList>
            <person name="Pietrasiak N."/>
            <person name="Ward R."/>
            <person name="Stajich J.E."/>
            <person name="Kurbessoian T."/>
        </authorList>
    </citation>
    <scope>NUCLEOTIDE SEQUENCE</scope>
    <source>
        <strain evidence="1">UHER 2000/2452</strain>
    </source>
</reference>
<dbReference type="InterPro" id="IPR008775">
    <property type="entry name" value="Phytyl_CoA_dOase-like"/>
</dbReference>
<dbReference type="PANTHER" id="PTHR20883">
    <property type="entry name" value="PHYTANOYL-COA DIOXYGENASE DOMAIN CONTAINING 1"/>
    <property type="match status" value="1"/>
</dbReference>
<comment type="caution">
    <text evidence="1">The sequence shown here is derived from an EMBL/GenBank/DDBJ whole genome shotgun (WGS) entry which is preliminary data.</text>
</comment>
<organism evidence="1 2">
    <name type="scientific">Drouetiella hepatica Uher 2000/2452</name>
    <dbReference type="NCBI Taxonomy" id="904376"/>
    <lineage>
        <taxon>Bacteria</taxon>
        <taxon>Bacillati</taxon>
        <taxon>Cyanobacteriota</taxon>
        <taxon>Cyanophyceae</taxon>
        <taxon>Oculatellales</taxon>
        <taxon>Oculatellaceae</taxon>
        <taxon>Drouetiella</taxon>
    </lineage>
</organism>
<accession>A0A951QHU4</accession>
<name>A0A951QHU4_9CYAN</name>